<keyword evidence="6 9" id="KW-1133">Transmembrane helix</keyword>
<dbReference type="PIRSF" id="PIRSF016661">
    <property type="entry name" value="BioY"/>
    <property type="match status" value="1"/>
</dbReference>
<evidence type="ECO:0000313" key="10">
    <source>
        <dbReference type="EMBL" id="GAA3286902.1"/>
    </source>
</evidence>
<feature type="transmembrane region" description="Helical" evidence="9">
    <location>
        <begin position="175"/>
        <end position="200"/>
    </location>
</feature>
<protein>
    <recommendedName>
        <fullName evidence="8">Biotin transporter</fullName>
    </recommendedName>
</protein>
<sequence length="215" mass="21559">MSEPLASSTAPPAPSSVSRRPADAHAARALARVAVFAAVIAALGIPGAVPVPGIPVPITAQTLGVMLAGAVLGPRQGAAAVLLLETLVAAGLPLLSGGRGGLGAFAGPSAGYLLGWVLGVVVIGWIVHAGARRTGRVRPTWPRVLIGSLVGGIVVIYALGIPVQSAVTGLGLRETALLSAAFLPGDLVKVILAAAITVGLHRAYPTAFRRPEVRR</sequence>
<keyword evidence="3 8" id="KW-0813">Transport</keyword>
<evidence type="ECO:0000256" key="8">
    <source>
        <dbReference type="PIRNR" id="PIRNR016661"/>
    </source>
</evidence>
<proteinExistence type="inferred from homology"/>
<keyword evidence="5 9" id="KW-0812">Transmembrane</keyword>
<comment type="caution">
    <text evidence="10">The sequence shown here is derived from an EMBL/GenBank/DDBJ whole genome shotgun (WGS) entry which is preliminary data.</text>
</comment>
<gene>
    <name evidence="10" type="ORF">GCM10020260_22460</name>
</gene>
<feature type="transmembrane region" description="Helical" evidence="9">
    <location>
        <begin position="110"/>
        <end position="131"/>
    </location>
</feature>
<organism evidence="10 11">
    <name type="scientific">Nesterenkonia halobia</name>
    <dbReference type="NCBI Taxonomy" id="37922"/>
    <lineage>
        <taxon>Bacteria</taxon>
        <taxon>Bacillati</taxon>
        <taxon>Actinomycetota</taxon>
        <taxon>Actinomycetes</taxon>
        <taxon>Micrococcales</taxon>
        <taxon>Micrococcaceae</taxon>
        <taxon>Nesterenkonia</taxon>
    </lineage>
</organism>
<accession>A0ABP6RG71</accession>
<keyword evidence="11" id="KW-1185">Reference proteome</keyword>
<name>A0ABP6RG71_9MICC</name>
<evidence type="ECO:0000256" key="5">
    <source>
        <dbReference type="ARBA" id="ARBA00022692"/>
    </source>
</evidence>
<feature type="transmembrane region" description="Helical" evidence="9">
    <location>
        <begin position="54"/>
        <end position="72"/>
    </location>
</feature>
<evidence type="ECO:0000256" key="1">
    <source>
        <dbReference type="ARBA" id="ARBA00004651"/>
    </source>
</evidence>
<evidence type="ECO:0000313" key="11">
    <source>
        <dbReference type="Proteomes" id="UP001501736"/>
    </source>
</evidence>
<dbReference type="RefSeq" id="WP_425574577.1">
    <property type="nucleotide sequence ID" value="NZ_BAAAYG010000010.1"/>
</dbReference>
<dbReference type="PANTHER" id="PTHR34295:SF4">
    <property type="entry name" value="BIOTIN TRANSPORTER BIOY-RELATED"/>
    <property type="match status" value="1"/>
</dbReference>
<dbReference type="Gene3D" id="1.10.1760.20">
    <property type="match status" value="1"/>
</dbReference>
<dbReference type="PANTHER" id="PTHR34295">
    <property type="entry name" value="BIOTIN TRANSPORTER BIOY"/>
    <property type="match status" value="1"/>
</dbReference>
<keyword evidence="4 8" id="KW-1003">Cell membrane</keyword>
<evidence type="ECO:0000256" key="4">
    <source>
        <dbReference type="ARBA" id="ARBA00022475"/>
    </source>
</evidence>
<evidence type="ECO:0000256" key="3">
    <source>
        <dbReference type="ARBA" id="ARBA00022448"/>
    </source>
</evidence>
<dbReference type="Proteomes" id="UP001501736">
    <property type="component" value="Unassembled WGS sequence"/>
</dbReference>
<feature type="transmembrane region" description="Helical" evidence="9">
    <location>
        <begin position="29"/>
        <end position="48"/>
    </location>
</feature>
<dbReference type="EMBL" id="BAAAYG010000010">
    <property type="protein sequence ID" value="GAA3286902.1"/>
    <property type="molecule type" value="Genomic_DNA"/>
</dbReference>
<comment type="subcellular location">
    <subcellularLocation>
        <location evidence="1 8">Cell membrane</location>
        <topology evidence="1 8">Multi-pass membrane protein</topology>
    </subcellularLocation>
</comment>
<evidence type="ECO:0000256" key="2">
    <source>
        <dbReference type="ARBA" id="ARBA00010692"/>
    </source>
</evidence>
<reference evidence="11" key="1">
    <citation type="journal article" date="2019" name="Int. J. Syst. Evol. Microbiol.">
        <title>The Global Catalogue of Microorganisms (GCM) 10K type strain sequencing project: providing services to taxonomists for standard genome sequencing and annotation.</title>
        <authorList>
            <consortium name="The Broad Institute Genomics Platform"/>
            <consortium name="The Broad Institute Genome Sequencing Center for Infectious Disease"/>
            <person name="Wu L."/>
            <person name="Ma J."/>
        </authorList>
    </citation>
    <scope>NUCLEOTIDE SEQUENCE [LARGE SCALE GENOMIC DNA]</scope>
    <source>
        <strain evidence="11">JCM 11483</strain>
    </source>
</reference>
<evidence type="ECO:0000256" key="6">
    <source>
        <dbReference type="ARBA" id="ARBA00022989"/>
    </source>
</evidence>
<keyword evidence="7 8" id="KW-0472">Membrane</keyword>
<comment type="similarity">
    <text evidence="2 8">Belongs to the BioY family.</text>
</comment>
<feature type="transmembrane region" description="Helical" evidence="9">
    <location>
        <begin position="79"/>
        <end position="98"/>
    </location>
</feature>
<evidence type="ECO:0000256" key="9">
    <source>
        <dbReference type="SAM" id="Phobius"/>
    </source>
</evidence>
<evidence type="ECO:0000256" key="7">
    <source>
        <dbReference type="ARBA" id="ARBA00023136"/>
    </source>
</evidence>
<feature type="transmembrane region" description="Helical" evidence="9">
    <location>
        <begin position="143"/>
        <end position="163"/>
    </location>
</feature>
<dbReference type="Pfam" id="PF02632">
    <property type="entry name" value="BioY"/>
    <property type="match status" value="1"/>
</dbReference>
<dbReference type="InterPro" id="IPR003784">
    <property type="entry name" value="BioY"/>
</dbReference>